<keyword evidence="2" id="KW-1185">Reference proteome</keyword>
<dbReference type="Proteomes" id="UP000239001">
    <property type="component" value="Unassembled WGS sequence"/>
</dbReference>
<evidence type="ECO:0000313" key="1">
    <source>
        <dbReference type="EMBL" id="PSF37219.1"/>
    </source>
</evidence>
<sequence>MINREQLKLEIDSIDERHIEVLHRIILALKQPLLTSTLTEKTSEINPLKGSVTFEHDLVSPIDMSWDAEQ</sequence>
<evidence type="ECO:0000313" key="2">
    <source>
        <dbReference type="Proteomes" id="UP000239001"/>
    </source>
</evidence>
<protein>
    <submittedName>
        <fullName evidence="1">Uncharacterized protein</fullName>
    </submittedName>
</protein>
<comment type="caution">
    <text evidence="1">The sequence shown here is derived from an EMBL/GenBank/DDBJ whole genome shotgun (WGS) entry which is preliminary data.</text>
</comment>
<dbReference type="RefSeq" id="WP_106456908.1">
    <property type="nucleotide sequence ID" value="NZ_PXOH01000010.1"/>
</dbReference>
<reference evidence="1 2" key="1">
    <citation type="submission" date="2018-03" db="EMBL/GenBank/DDBJ databases">
        <title>The ancient ancestry and fast evolution of plastids.</title>
        <authorList>
            <person name="Moore K.R."/>
            <person name="Magnabosco C."/>
            <person name="Momper L."/>
            <person name="Gold D.A."/>
            <person name="Bosak T."/>
            <person name="Fournier G.P."/>
        </authorList>
    </citation>
    <scope>NUCLEOTIDE SEQUENCE [LARGE SCALE GENOMIC DNA]</scope>
    <source>
        <strain evidence="1 2">CCALA 016</strain>
    </source>
</reference>
<dbReference type="OrthoDB" id="963455at2"/>
<accession>A0A2T1LY31</accession>
<gene>
    <name evidence="1" type="ORF">C7H19_10890</name>
</gene>
<reference evidence="1 2" key="2">
    <citation type="submission" date="2018-03" db="EMBL/GenBank/DDBJ databases">
        <authorList>
            <person name="Keele B.F."/>
        </authorList>
    </citation>
    <scope>NUCLEOTIDE SEQUENCE [LARGE SCALE GENOMIC DNA]</scope>
    <source>
        <strain evidence="1 2">CCALA 016</strain>
    </source>
</reference>
<dbReference type="AlphaFoldDB" id="A0A2T1LY31"/>
<name>A0A2T1LY31_9CHRO</name>
<dbReference type="EMBL" id="PXOH01000010">
    <property type="protein sequence ID" value="PSF37219.1"/>
    <property type="molecule type" value="Genomic_DNA"/>
</dbReference>
<proteinExistence type="predicted"/>
<organism evidence="1 2">
    <name type="scientific">Aphanothece hegewaldii CCALA 016</name>
    <dbReference type="NCBI Taxonomy" id="2107694"/>
    <lineage>
        <taxon>Bacteria</taxon>
        <taxon>Bacillati</taxon>
        <taxon>Cyanobacteriota</taxon>
        <taxon>Cyanophyceae</taxon>
        <taxon>Oscillatoriophycideae</taxon>
        <taxon>Chroococcales</taxon>
        <taxon>Aphanothecaceae</taxon>
        <taxon>Aphanothece</taxon>
    </lineage>
</organism>